<dbReference type="Gene3D" id="3.40.50.1470">
    <property type="entry name" value="Peptidyl-tRNA hydrolase"/>
    <property type="match status" value="1"/>
</dbReference>
<comment type="function">
    <text evidence="7">Catalyzes the release of premature peptidyl moieties from peptidyl-tRNA molecules trapped in stalled 50S ribosomal subunits, and thus maintains levels of free tRNAs and 50S ribosomes.</text>
</comment>
<evidence type="ECO:0000313" key="11">
    <source>
        <dbReference type="Proteomes" id="UP000323844"/>
    </source>
</evidence>
<dbReference type="GO" id="GO:0006515">
    <property type="term" value="P:protein quality control for misfolded or incompletely synthesized proteins"/>
    <property type="evidence" value="ECO:0007669"/>
    <property type="project" value="UniProtKB-UniRule"/>
</dbReference>
<evidence type="ECO:0000256" key="2">
    <source>
        <dbReference type="ARBA" id="ARBA00022555"/>
    </source>
</evidence>
<comment type="similarity">
    <text evidence="5 7 9">Belongs to the PTH family.</text>
</comment>
<dbReference type="GO" id="GO:0004045">
    <property type="term" value="F:peptidyl-tRNA hydrolase activity"/>
    <property type="evidence" value="ECO:0007669"/>
    <property type="project" value="UniProtKB-UniRule"/>
</dbReference>
<accession>A0A5C0UH85</accession>
<name>A0A5C0UH85_9RICK</name>
<keyword evidence="11" id="KW-1185">Reference proteome</keyword>
<keyword evidence="7" id="KW-0963">Cytoplasm</keyword>
<dbReference type="InterPro" id="IPR036416">
    <property type="entry name" value="Pept_tRNA_hydro_sf"/>
</dbReference>
<sequence>MILVCGLGNVGTTYRCTRHNVGFFVVDMIAKQYCEEFTFCSKFDAFVAKLSINACHVTLVKPSLLMNNSGVSLGKVVHYYKVDPDKVIVIHDDIDLALGRVKLKKAGSAGGHNGIKSIDTFLGNEYWRIRIGIGRPDFGDVSNYVLSRFSGDELTVIKEITKFIAQSFDLGEWKDIRKYINERLIKKQHES</sequence>
<evidence type="ECO:0000256" key="3">
    <source>
        <dbReference type="ARBA" id="ARBA00022801"/>
    </source>
</evidence>
<evidence type="ECO:0000256" key="4">
    <source>
        <dbReference type="ARBA" id="ARBA00022884"/>
    </source>
</evidence>
<dbReference type="KEGG" id="snay:FZC37_00800"/>
<dbReference type="CDD" id="cd00462">
    <property type="entry name" value="PTH"/>
    <property type="match status" value="1"/>
</dbReference>
<evidence type="ECO:0000256" key="9">
    <source>
        <dbReference type="RuleBase" id="RU004320"/>
    </source>
</evidence>
<dbReference type="Proteomes" id="UP000323844">
    <property type="component" value="Chromosome"/>
</dbReference>
<evidence type="ECO:0000256" key="5">
    <source>
        <dbReference type="ARBA" id="ARBA00038063"/>
    </source>
</evidence>
<proteinExistence type="inferred from homology"/>
<dbReference type="AlphaFoldDB" id="A0A5C0UH85"/>
<dbReference type="Pfam" id="PF01195">
    <property type="entry name" value="Pept_tRNA_hydro"/>
    <property type="match status" value="1"/>
</dbReference>
<keyword evidence="4 7" id="KW-0694">RNA-binding</keyword>
<comment type="subunit">
    <text evidence="7">Monomer.</text>
</comment>
<dbReference type="PROSITE" id="PS01195">
    <property type="entry name" value="PEPT_TRNA_HYDROL_1"/>
    <property type="match status" value="1"/>
</dbReference>
<reference evidence="10 11" key="1">
    <citation type="submission" date="2019-08" db="EMBL/GenBank/DDBJ databases">
        <title>Highly reduced genomes of protist endosymbionts show evolutionary convergence.</title>
        <authorList>
            <person name="George E."/>
            <person name="Husnik F."/>
            <person name="Tashyreva D."/>
            <person name="Prokopchuk G."/>
            <person name="Horak A."/>
            <person name="Kwong W.K."/>
            <person name="Lukes J."/>
            <person name="Keeling P.J."/>
        </authorList>
    </citation>
    <scope>NUCLEOTIDE SEQUENCE [LARGE SCALE GENOMIC DNA]</scope>
    <source>
        <strain evidence="10">1621</strain>
    </source>
</reference>
<organism evidence="10 11">
    <name type="scientific">Candidatus Sneabacter namystus</name>
    <dbReference type="NCBI Taxonomy" id="2601646"/>
    <lineage>
        <taxon>Bacteria</taxon>
        <taxon>Pseudomonadati</taxon>
        <taxon>Pseudomonadota</taxon>
        <taxon>Alphaproteobacteria</taxon>
        <taxon>Rickettsiales</taxon>
        <taxon>Rickettsiaceae</taxon>
        <taxon>Rickettsieae</taxon>
        <taxon>Candidatus Sneabacter</taxon>
    </lineage>
</organism>
<keyword evidence="3 7" id="KW-0378">Hydrolase</keyword>
<dbReference type="OrthoDB" id="9800507at2"/>
<dbReference type="GO" id="GO:0000049">
    <property type="term" value="F:tRNA binding"/>
    <property type="evidence" value="ECO:0007669"/>
    <property type="project" value="UniProtKB-UniRule"/>
</dbReference>
<comment type="function">
    <text evidence="7">Hydrolyzes ribosome-free peptidyl-tRNAs (with 1 or more amino acids incorporated), which drop off the ribosome during protein synthesis, or as a result of ribosome stalling.</text>
</comment>
<feature type="binding site" evidence="7">
    <location>
        <position position="67"/>
    </location>
    <ligand>
        <name>tRNA</name>
        <dbReference type="ChEBI" id="CHEBI:17843"/>
    </ligand>
</feature>
<evidence type="ECO:0000256" key="1">
    <source>
        <dbReference type="ARBA" id="ARBA00013260"/>
    </source>
</evidence>
<evidence type="ECO:0000256" key="6">
    <source>
        <dbReference type="ARBA" id="ARBA00050038"/>
    </source>
</evidence>
<feature type="site" description="Discriminates between blocked and unblocked aminoacyl-tRNA" evidence="7">
    <location>
        <position position="9"/>
    </location>
</feature>
<dbReference type="HAMAP" id="MF_00083">
    <property type="entry name" value="Pept_tRNA_hydro_bact"/>
    <property type="match status" value="1"/>
</dbReference>
<comment type="catalytic activity">
    <reaction evidence="7 8">
        <text>an N-acyl-L-alpha-aminoacyl-tRNA + H2O = an N-acyl-L-amino acid + a tRNA + H(+)</text>
        <dbReference type="Rhea" id="RHEA:54448"/>
        <dbReference type="Rhea" id="RHEA-COMP:10123"/>
        <dbReference type="Rhea" id="RHEA-COMP:13883"/>
        <dbReference type="ChEBI" id="CHEBI:15377"/>
        <dbReference type="ChEBI" id="CHEBI:15378"/>
        <dbReference type="ChEBI" id="CHEBI:59874"/>
        <dbReference type="ChEBI" id="CHEBI:78442"/>
        <dbReference type="ChEBI" id="CHEBI:138191"/>
        <dbReference type="EC" id="3.1.1.29"/>
    </reaction>
</comment>
<dbReference type="SUPFAM" id="SSF53178">
    <property type="entry name" value="Peptidyl-tRNA hydrolase-like"/>
    <property type="match status" value="1"/>
</dbReference>
<gene>
    <name evidence="7" type="primary">pth</name>
    <name evidence="10" type="ORF">FZC37_00800</name>
</gene>
<dbReference type="GO" id="GO:0072344">
    <property type="term" value="P:rescue of stalled ribosome"/>
    <property type="evidence" value="ECO:0007669"/>
    <property type="project" value="UniProtKB-UniRule"/>
</dbReference>
<comment type="caution">
    <text evidence="7">Lacks conserved residue(s) required for the propagation of feature annotation.</text>
</comment>
<evidence type="ECO:0000313" key="10">
    <source>
        <dbReference type="EMBL" id="QEK39478.1"/>
    </source>
</evidence>
<feature type="binding site" evidence="7">
    <location>
        <position position="14"/>
    </location>
    <ligand>
        <name>tRNA</name>
        <dbReference type="ChEBI" id="CHEBI:17843"/>
    </ligand>
</feature>
<feature type="site" description="Stabilizes the basic form of H active site to accept a proton" evidence="7">
    <location>
        <position position="92"/>
    </location>
</feature>
<dbReference type="PANTHER" id="PTHR17224:SF1">
    <property type="entry name" value="PEPTIDYL-TRNA HYDROLASE"/>
    <property type="match status" value="1"/>
</dbReference>
<dbReference type="InterPro" id="IPR018171">
    <property type="entry name" value="Pept_tRNA_hydro_CS"/>
</dbReference>
<dbReference type="EMBL" id="CP043312">
    <property type="protein sequence ID" value="QEK39478.1"/>
    <property type="molecule type" value="Genomic_DNA"/>
</dbReference>
<evidence type="ECO:0000256" key="8">
    <source>
        <dbReference type="RuleBase" id="RU000673"/>
    </source>
</evidence>
<protein>
    <recommendedName>
        <fullName evidence="6 7">Peptidyl-tRNA hydrolase</fullName>
        <shortName evidence="7">Pth</shortName>
        <ecNumber evidence="1 7">3.1.1.29</ecNumber>
    </recommendedName>
</protein>
<dbReference type="PROSITE" id="PS01196">
    <property type="entry name" value="PEPT_TRNA_HYDROL_2"/>
    <property type="match status" value="1"/>
</dbReference>
<feature type="binding site" evidence="7">
    <location>
        <position position="113"/>
    </location>
    <ligand>
        <name>tRNA</name>
        <dbReference type="ChEBI" id="CHEBI:17843"/>
    </ligand>
</feature>
<dbReference type="GO" id="GO:0005737">
    <property type="term" value="C:cytoplasm"/>
    <property type="evidence" value="ECO:0007669"/>
    <property type="project" value="UniProtKB-SubCell"/>
</dbReference>
<dbReference type="InterPro" id="IPR001328">
    <property type="entry name" value="Pept_tRNA_hydro"/>
</dbReference>
<dbReference type="EC" id="3.1.1.29" evidence="1 7"/>
<comment type="subcellular location">
    <subcellularLocation>
        <location evidence="7">Cytoplasm</location>
    </subcellularLocation>
</comment>
<keyword evidence="2 7" id="KW-0820">tRNA-binding</keyword>
<evidence type="ECO:0000256" key="7">
    <source>
        <dbReference type="HAMAP-Rule" id="MF_00083"/>
    </source>
</evidence>
<feature type="active site" description="Proton acceptor" evidence="7">
    <location>
        <position position="19"/>
    </location>
</feature>
<dbReference type="RefSeq" id="WP_148951839.1">
    <property type="nucleotide sequence ID" value="NZ_CP043312.1"/>
</dbReference>
<dbReference type="NCBIfam" id="TIGR00447">
    <property type="entry name" value="pth"/>
    <property type="match status" value="1"/>
</dbReference>
<dbReference type="PANTHER" id="PTHR17224">
    <property type="entry name" value="PEPTIDYL-TRNA HYDROLASE"/>
    <property type="match status" value="1"/>
</dbReference>